<reference evidence="2 3" key="1">
    <citation type="submission" date="2019-03" db="EMBL/GenBank/DDBJ databases">
        <title>First draft genome of Liparis tanakae, snailfish: a comprehensive survey of snailfish specific genes.</title>
        <authorList>
            <person name="Kim W."/>
            <person name="Song I."/>
            <person name="Jeong J.-H."/>
            <person name="Kim D."/>
            <person name="Kim S."/>
            <person name="Ryu S."/>
            <person name="Song J.Y."/>
            <person name="Lee S.K."/>
        </authorList>
    </citation>
    <scope>NUCLEOTIDE SEQUENCE [LARGE SCALE GENOMIC DNA]</scope>
    <source>
        <tissue evidence="2">Muscle</tissue>
    </source>
</reference>
<dbReference type="AlphaFoldDB" id="A0A4Z2HMK7"/>
<accession>A0A4Z2HMK7</accession>
<evidence type="ECO:0000256" key="1">
    <source>
        <dbReference type="SAM" id="MobiDB-lite"/>
    </source>
</evidence>
<comment type="caution">
    <text evidence="2">The sequence shown here is derived from an EMBL/GenBank/DDBJ whole genome shotgun (WGS) entry which is preliminary data.</text>
</comment>
<dbReference type="Proteomes" id="UP000314294">
    <property type="component" value="Unassembled WGS sequence"/>
</dbReference>
<feature type="region of interest" description="Disordered" evidence="1">
    <location>
        <begin position="145"/>
        <end position="170"/>
    </location>
</feature>
<keyword evidence="3" id="KW-1185">Reference proteome</keyword>
<dbReference type="EMBL" id="SRLO01000213">
    <property type="protein sequence ID" value="TNN66810.1"/>
    <property type="molecule type" value="Genomic_DNA"/>
</dbReference>
<organism evidence="2 3">
    <name type="scientific">Liparis tanakae</name>
    <name type="common">Tanaka's snailfish</name>
    <dbReference type="NCBI Taxonomy" id="230148"/>
    <lineage>
        <taxon>Eukaryota</taxon>
        <taxon>Metazoa</taxon>
        <taxon>Chordata</taxon>
        <taxon>Craniata</taxon>
        <taxon>Vertebrata</taxon>
        <taxon>Euteleostomi</taxon>
        <taxon>Actinopterygii</taxon>
        <taxon>Neopterygii</taxon>
        <taxon>Teleostei</taxon>
        <taxon>Neoteleostei</taxon>
        <taxon>Acanthomorphata</taxon>
        <taxon>Eupercaria</taxon>
        <taxon>Perciformes</taxon>
        <taxon>Cottioidei</taxon>
        <taxon>Cottales</taxon>
        <taxon>Liparidae</taxon>
        <taxon>Liparis</taxon>
    </lineage>
</organism>
<protein>
    <submittedName>
        <fullName evidence="2">Uncharacterized protein</fullName>
    </submittedName>
</protein>
<proteinExistence type="predicted"/>
<evidence type="ECO:0000313" key="2">
    <source>
        <dbReference type="EMBL" id="TNN66810.1"/>
    </source>
</evidence>
<sequence>MTSSQLQHHVGVQQFVGGEQAGGEALLPALLQEPLEQSLRQLGVLRLGGVEHGVLGKEAERLHALPPAVVALVKVSGDTSELNQLVFLQPLRQANGVEVVVGVDGRPQALWMTHSITSRAKRKVVEGFVDRLVVVTLHGPQVERDPGGSADYLAEEGDGSAVVQPRGQDGQQVVQQQRFVFQVEK</sequence>
<evidence type="ECO:0000313" key="3">
    <source>
        <dbReference type="Proteomes" id="UP000314294"/>
    </source>
</evidence>
<gene>
    <name evidence="2" type="ORF">EYF80_022879</name>
</gene>
<name>A0A4Z2HMK7_9TELE</name>